<evidence type="ECO:0000313" key="1">
    <source>
        <dbReference type="EMBL" id="KAI0083941.1"/>
    </source>
</evidence>
<proteinExistence type="predicted"/>
<dbReference type="Proteomes" id="UP001055072">
    <property type="component" value="Unassembled WGS sequence"/>
</dbReference>
<organism evidence="1 2">
    <name type="scientific">Irpex rosettiformis</name>
    <dbReference type="NCBI Taxonomy" id="378272"/>
    <lineage>
        <taxon>Eukaryota</taxon>
        <taxon>Fungi</taxon>
        <taxon>Dikarya</taxon>
        <taxon>Basidiomycota</taxon>
        <taxon>Agaricomycotina</taxon>
        <taxon>Agaricomycetes</taxon>
        <taxon>Polyporales</taxon>
        <taxon>Irpicaceae</taxon>
        <taxon>Irpex</taxon>
    </lineage>
</organism>
<sequence length="143" mass="15482">MIESGSLYCISWTTVLAAYVSTSRVLDVVLLSSVAQLTAMYPTLIIVLVCLRTAKSDSSYGSDLHLNVDETTNAKAAIISIPRPEPARFNYSSVVPSVIPQGINASRELPSHTSSDKECKIPRSACSPTIRWRDLPVITSALN</sequence>
<accession>A0ACB8TPL7</accession>
<protein>
    <submittedName>
        <fullName evidence="1">Uncharacterized protein</fullName>
    </submittedName>
</protein>
<name>A0ACB8TPL7_9APHY</name>
<keyword evidence="2" id="KW-1185">Reference proteome</keyword>
<evidence type="ECO:0000313" key="2">
    <source>
        <dbReference type="Proteomes" id="UP001055072"/>
    </source>
</evidence>
<gene>
    <name evidence="1" type="ORF">BDY19DRAFT_604635</name>
</gene>
<reference evidence="1" key="1">
    <citation type="journal article" date="2021" name="Environ. Microbiol.">
        <title>Gene family expansions and transcriptome signatures uncover fungal adaptations to wood decay.</title>
        <authorList>
            <person name="Hage H."/>
            <person name="Miyauchi S."/>
            <person name="Viragh M."/>
            <person name="Drula E."/>
            <person name="Min B."/>
            <person name="Chaduli D."/>
            <person name="Navarro D."/>
            <person name="Favel A."/>
            <person name="Norest M."/>
            <person name="Lesage-Meessen L."/>
            <person name="Balint B."/>
            <person name="Merenyi Z."/>
            <person name="de Eugenio L."/>
            <person name="Morin E."/>
            <person name="Martinez A.T."/>
            <person name="Baldrian P."/>
            <person name="Stursova M."/>
            <person name="Martinez M.J."/>
            <person name="Novotny C."/>
            <person name="Magnuson J.K."/>
            <person name="Spatafora J.W."/>
            <person name="Maurice S."/>
            <person name="Pangilinan J."/>
            <person name="Andreopoulos W."/>
            <person name="LaButti K."/>
            <person name="Hundley H."/>
            <person name="Na H."/>
            <person name="Kuo A."/>
            <person name="Barry K."/>
            <person name="Lipzen A."/>
            <person name="Henrissat B."/>
            <person name="Riley R."/>
            <person name="Ahrendt S."/>
            <person name="Nagy L.G."/>
            <person name="Grigoriev I.V."/>
            <person name="Martin F."/>
            <person name="Rosso M.N."/>
        </authorList>
    </citation>
    <scope>NUCLEOTIDE SEQUENCE</scope>
    <source>
        <strain evidence="1">CBS 384.51</strain>
    </source>
</reference>
<dbReference type="EMBL" id="MU274950">
    <property type="protein sequence ID" value="KAI0083941.1"/>
    <property type="molecule type" value="Genomic_DNA"/>
</dbReference>
<comment type="caution">
    <text evidence="1">The sequence shown here is derived from an EMBL/GenBank/DDBJ whole genome shotgun (WGS) entry which is preliminary data.</text>
</comment>